<dbReference type="GO" id="GO:0071543">
    <property type="term" value="P:diphosphoinositol polyphosphate metabolic process"/>
    <property type="evidence" value="ECO:0007669"/>
    <property type="project" value="TreeGrafter"/>
</dbReference>
<dbReference type="EMBL" id="CP012036">
    <property type="protein sequence ID" value="ALF52119.1"/>
    <property type="molecule type" value="Genomic_DNA"/>
</dbReference>
<dbReference type="STRING" id="224013.ACX27_03450"/>
<dbReference type="PANTHER" id="PTHR12629">
    <property type="entry name" value="DIPHOSPHOINOSITOL POLYPHOSPHATE PHOSPHOHYDROLASE"/>
    <property type="match status" value="1"/>
</dbReference>
<evidence type="ECO:0000256" key="1">
    <source>
        <dbReference type="ARBA" id="ARBA00001946"/>
    </source>
</evidence>
<dbReference type="GO" id="GO:0034432">
    <property type="term" value="F:bis(5'-adenosyl)-pentaphosphatase activity"/>
    <property type="evidence" value="ECO:0007669"/>
    <property type="project" value="TreeGrafter"/>
</dbReference>
<gene>
    <name evidence="6" type="ORF">ACX27_03450</name>
</gene>
<reference evidence="7" key="1">
    <citation type="submission" date="2015-07" db="EMBL/GenBank/DDBJ databases">
        <title>Genome Of Nitrogen-Fixing Cyanobacterium Nostoc piscinale CENA21 From Solimoes/Amazon River Floodplain Sediments And Comparative Genomics To Uncover Biosynthetic Natural Products Potential.</title>
        <authorList>
            <person name="Leao T.F."/>
            <person name="Leao P.N."/>
            <person name="Guimaraes P.I."/>
            <person name="de Melo A.G.C."/>
            <person name="Ramos R.T.J."/>
            <person name="Silva A."/>
            <person name="Fiore M.F."/>
            <person name="Schneider M.P.C."/>
        </authorList>
    </citation>
    <scope>NUCLEOTIDE SEQUENCE [LARGE SCALE GENOMIC DNA]</scope>
    <source>
        <strain evidence="7">CENA21</strain>
    </source>
</reference>
<dbReference type="InterPro" id="IPR047198">
    <property type="entry name" value="DDP-like_NUDIX"/>
</dbReference>
<dbReference type="RefSeq" id="WP_062288476.1">
    <property type="nucleotide sequence ID" value="NZ_CP012036.1"/>
</dbReference>
<organism evidence="6 7">
    <name type="scientific">Nostoc piscinale CENA21</name>
    <dbReference type="NCBI Taxonomy" id="224013"/>
    <lineage>
        <taxon>Bacteria</taxon>
        <taxon>Bacillati</taxon>
        <taxon>Cyanobacteriota</taxon>
        <taxon>Cyanophyceae</taxon>
        <taxon>Nostocales</taxon>
        <taxon>Nostocaceae</taxon>
        <taxon>Nostoc</taxon>
    </lineage>
</organism>
<dbReference type="Gene3D" id="3.90.79.10">
    <property type="entry name" value="Nucleoside Triphosphate Pyrophosphohydrolase"/>
    <property type="match status" value="1"/>
</dbReference>
<comment type="cofactor">
    <cofactor evidence="1">
        <name>Mg(2+)</name>
        <dbReference type="ChEBI" id="CHEBI:18420"/>
    </cofactor>
</comment>
<dbReference type="InterPro" id="IPR015797">
    <property type="entry name" value="NUDIX_hydrolase-like_dom_sf"/>
</dbReference>
<keyword evidence="2" id="KW-0479">Metal-binding</keyword>
<proteinExistence type="predicted"/>
<keyword evidence="7" id="KW-1185">Reference proteome</keyword>
<sequence length="151" mass="17178">MNQKISKIFKQSGVIPYRVQNGNIEILLITTRDRNSWVIPKGGIAKGMSPPASAAKEAWEEAGIIGQVDVNAVGSYRYRKRGKIYRVQMYLLLVEMLSEDYPEAGQRQREWLDVNLAIQMVKQNSLKKILHQFLQFQSNSCLSFVNTQTSA</sequence>
<protein>
    <submittedName>
        <fullName evidence="6">NUDIX hydrolase</fullName>
    </submittedName>
</protein>
<dbReference type="GO" id="GO:0005737">
    <property type="term" value="C:cytoplasm"/>
    <property type="evidence" value="ECO:0007669"/>
    <property type="project" value="TreeGrafter"/>
</dbReference>
<dbReference type="AlphaFoldDB" id="A0A0M4TSV1"/>
<dbReference type="InterPro" id="IPR000086">
    <property type="entry name" value="NUDIX_hydrolase_dom"/>
</dbReference>
<evidence type="ECO:0000256" key="3">
    <source>
        <dbReference type="ARBA" id="ARBA00022801"/>
    </source>
</evidence>
<keyword evidence="3 6" id="KW-0378">Hydrolase</keyword>
<dbReference type="Pfam" id="PF00293">
    <property type="entry name" value="NUDIX"/>
    <property type="match status" value="1"/>
</dbReference>
<dbReference type="Proteomes" id="UP000062645">
    <property type="component" value="Chromosome"/>
</dbReference>
<evidence type="ECO:0000313" key="7">
    <source>
        <dbReference type="Proteomes" id="UP000062645"/>
    </source>
</evidence>
<keyword evidence="4" id="KW-0460">Magnesium</keyword>
<evidence type="ECO:0000256" key="2">
    <source>
        <dbReference type="ARBA" id="ARBA00022723"/>
    </source>
</evidence>
<feature type="domain" description="Nudix hydrolase" evidence="5">
    <location>
        <begin position="7"/>
        <end position="134"/>
    </location>
</feature>
<dbReference type="GO" id="GO:1901909">
    <property type="term" value="P:diadenosine hexaphosphate catabolic process"/>
    <property type="evidence" value="ECO:0007669"/>
    <property type="project" value="TreeGrafter"/>
</dbReference>
<dbReference type="CDD" id="cd04666">
    <property type="entry name" value="NUDIX_DIPP2_like_Nudt4"/>
    <property type="match status" value="1"/>
</dbReference>
<evidence type="ECO:0000256" key="4">
    <source>
        <dbReference type="ARBA" id="ARBA00022842"/>
    </source>
</evidence>
<dbReference type="SUPFAM" id="SSF55811">
    <property type="entry name" value="Nudix"/>
    <property type="match status" value="1"/>
</dbReference>
<dbReference type="GO" id="GO:1901911">
    <property type="term" value="P:adenosine 5'-(hexahydrogen pentaphosphate) catabolic process"/>
    <property type="evidence" value="ECO:0007669"/>
    <property type="project" value="TreeGrafter"/>
</dbReference>
<dbReference type="OrthoDB" id="9797568at2"/>
<dbReference type="PROSITE" id="PS51462">
    <property type="entry name" value="NUDIX"/>
    <property type="match status" value="1"/>
</dbReference>
<dbReference type="GO" id="GO:0008486">
    <property type="term" value="F:diphosphoinositol-polyphosphate diphosphatase activity"/>
    <property type="evidence" value="ECO:0007669"/>
    <property type="project" value="TreeGrafter"/>
</dbReference>
<dbReference type="PATRIC" id="fig|224013.5.peg.834"/>
<dbReference type="GO" id="GO:1901907">
    <property type="term" value="P:diadenosine pentaphosphate catabolic process"/>
    <property type="evidence" value="ECO:0007669"/>
    <property type="project" value="TreeGrafter"/>
</dbReference>
<name>A0A0M4TSV1_9NOSO</name>
<dbReference type="PANTHER" id="PTHR12629:SF0">
    <property type="entry name" value="DIPHOSPHOINOSITOL-POLYPHOSPHATE DIPHOSPHATASE"/>
    <property type="match status" value="1"/>
</dbReference>
<dbReference type="GO" id="GO:0046872">
    <property type="term" value="F:metal ion binding"/>
    <property type="evidence" value="ECO:0007669"/>
    <property type="project" value="UniProtKB-KW"/>
</dbReference>
<dbReference type="KEGG" id="npz:ACX27_03450"/>
<evidence type="ECO:0000259" key="5">
    <source>
        <dbReference type="PROSITE" id="PS51462"/>
    </source>
</evidence>
<dbReference type="GO" id="GO:0034431">
    <property type="term" value="F:bis(5'-adenosyl)-hexaphosphatase activity"/>
    <property type="evidence" value="ECO:0007669"/>
    <property type="project" value="TreeGrafter"/>
</dbReference>
<dbReference type="GO" id="GO:0000298">
    <property type="term" value="F:endopolyphosphatase activity"/>
    <property type="evidence" value="ECO:0007669"/>
    <property type="project" value="TreeGrafter"/>
</dbReference>
<accession>A0A0M4TSV1</accession>
<reference evidence="6 7" key="2">
    <citation type="journal article" date="2016" name="Genome Announc.">
        <title>Draft Genome Sequence of the N2-Fixing Cyanobacterium Nostoc piscinale CENA21, Isolated from the Brazilian Amazon Floodplain.</title>
        <authorList>
            <person name="Leao T."/>
            <person name="Guimaraes P.I."/>
            <person name="de Melo A.G."/>
            <person name="Ramos R.T."/>
            <person name="Leao P.N."/>
            <person name="Silva A."/>
            <person name="Fiore M.F."/>
            <person name="Schneider M.P."/>
        </authorList>
    </citation>
    <scope>NUCLEOTIDE SEQUENCE [LARGE SCALE GENOMIC DNA]</scope>
    <source>
        <strain evidence="6 7">CENA21</strain>
    </source>
</reference>
<evidence type="ECO:0000313" key="6">
    <source>
        <dbReference type="EMBL" id="ALF52119.1"/>
    </source>
</evidence>